<evidence type="ECO:0000259" key="3">
    <source>
        <dbReference type="Pfam" id="PF13529"/>
    </source>
</evidence>
<keyword evidence="2" id="KW-0732">Signal</keyword>
<feature type="signal peptide" evidence="2">
    <location>
        <begin position="1"/>
        <end position="26"/>
    </location>
</feature>
<dbReference type="EMBL" id="MLCF01000116">
    <property type="protein sequence ID" value="OIV36069.1"/>
    <property type="molecule type" value="Genomic_DNA"/>
</dbReference>
<dbReference type="Gene3D" id="3.90.70.10">
    <property type="entry name" value="Cysteine proteinases"/>
    <property type="match status" value="1"/>
</dbReference>
<evidence type="ECO:0000256" key="1">
    <source>
        <dbReference type="SAM" id="MobiDB-lite"/>
    </source>
</evidence>
<evidence type="ECO:0000313" key="5">
    <source>
        <dbReference type="Proteomes" id="UP000243342"/>
    </source>
</evidence>
<dbReference type="PROSITE" id="PS51318">
    <property type="entry name" value="TAT"/>
    <property type="match status" value="1"/>
</dbReference>
<feature type="domain" description="Peptidase C39-like" evidence="3">
    <location>
        <begin position="234"/>
        <end position="385"/>
    </location>
</feature>
<gene>
    <name evidence="4" type="ORF">BIV57_18295</name>
</gene>
<dbReference type="AlphaFoldDB" id="A0A1J7BBU8"/>
<name>A0A1J7BBU8_9ACTN</name>
<evidence type="ECO:0000313" key="4">
    <source>
        <dbReference type="EMBL" id="OIV36069.1"/>
    </source>
</evidence>
<sequence>MPHASRRTVLGAAAAIAVGAALPAAAAGSARAAASYPPVQYHGWSDVPDWLSGARDGTEPVFGRRPGIAIGRPAGTTTYTDPHTSTTASWEYGTWTSPVHRLPFGATELVSSWNVDAPAGTWIQTELQGTYNDGSRTPWFVMGRWAYLDTDIKRTSVDGQDDGRSGISTDTWAIDDATSGATMTAYQLRLTLYRKPGTDATPTVWRVGAFASNVPGRFDVPASVFGLKGAVELKVPRYSQDIHSGQYPQYDNGGEAWCSPTSSSMDVAYWGRGPSRADVAWVDPSYEDPQVDYAARYTYDYQYEGCGNWPFNAAYAAHYRDMSAVITQLRSLNDVETLIAAGIPVITSQSFYASELDGSGYSTSGHLMCLVGFTADGDVVANDPASPNDDAVRHVYKRHQFETIWLRTERKLSNGKTGSGSGGVAYVYWPCYPTPRQRAALAAVGIR</sequence>
<feature type="compositionally biased region" description="Low complexity" evidence="1">
    <location>
        <begin position="76"/>
        <end position="85"/>
    </location>
</feature>
<dbReference type="InterPro" id="IPR039564">
    <property type="entry name" value="Peptidase_C39-like"/>
</dbReference>
<proteinExistence type="predicted"/>
<comment type="caution">
    <text evidence="4">The sequence shown here is derived from an EMBL/GenBank/DDBJ whole genome shotgun (WGS) entry which is preliminary data.</text>
</comment>
<dbReference type="STRING" id="1428644.BIV57_18295"/>
<reference evidence="4 5" key="1">
    <citation type="submission" date="2016-10" db="EMBL/GenBank/DDBJ databases">
        <title>Genome sequence of Streptomyces gilvigriseus MUSC 26.</title>
        <authorList>
            <person name="Lee L.-H."/>
            <person name="Ser H.-L."/>
        </authorList>
    </citation>
    <scope>NUCLEOTIDE SEQUENCE [LARGE SCALE GENOMIC DNA]</scope>
    <source>
        <strain evidence="4 5">MUSC 26</strain>
    </source>
</reference>
<dbReference type="Proteomes" id="UP000243342">
    <property type="component" value="Unassembled WGS sequence"/>
</dbReference>
<feature type="region of interest" description="Disordered" evidence="1">
    <location>
        <begin position="55"/>
        <end position="85"/>
    </location>
</feature>
<keyword evidence="5" id="KW-1185">Reference proteome</keyword>
<protein>
    <recommendedName>
        <fullName evidence="3">Peptidase C39-like domain-containing protein</fullName>
    </recommendedName>
</protein>
<dbReference type="OrthoDB" id="9789941at2"/>
<dbReference type="Pfam" id="PF13529">
    <property type="entry name" value="Peptidase_C39_2"/>
    <property type="match status" value="1"/>
</dbReference>
<organism evidence="4 5">
    <name type="scientific">Mangrovactinospora gilvigrisea</name>
    <dbReference type="NCBI Taxonomy" id="1428644"/>
    <lineage>
        <taxon>Bacteria</taxon>
        <taxon>Bacillati</taxon>
        <taxon>Actinomycetota</taxon>
        <taxon>Actinomycetes</taxon>
        <taxon>Kitasatosporales</taxon>
        <taxon>Streptomycetaceae</taxon>
        <taxon>Mangrovactinospora</taxon>
    </lineage>
</organism>
<evidence type="ECO:0000256" key="2">
    <source>
        <dbReference type="SAM" id="SignalP"/>
    </source>
</evidence>
<dbReference type="InterPro" id="IPR006311">
    <property type="entry name" value="TAT_signal"/>
</dbReference>
<accession>A0A1J7BBU8</accession>
<feature type="chain" id="PRO_5009643148" description="Peptidase C39-like domain-containing protein" evidence="2">
    <location>
        <begin position="27"/>
        <end position="447"/>
    </location>
</feature>